<gene>
    <name evidence="3" type="ORF">GSF22_20705</name>
</gene>
<keyword evidence="2" id="KW-0812">Transmembrane</keyword>
<sequence>MTRPESRPPRGPAPQRPSMGPTRPATLVVAALAAAALAWLLISSFYRDIPPLPWLPPVTVAGLAVLEAYAAVTTRARIERKPGRDPVDPLVVARFVVLAKASSLAGAIFAGFYAGVTAWLFIERTRAASDDLPAAGAGLLASLALVAAALWLERSCRVPKRPDEDREDRDRTA</sequence>
<feature type="transmembrane region" description="Helical" evidence="2">
    <location>
        <begin position="134"/>
        <end position="152"/>
    </location>
</feature>
<feature type="transmembrane region" description="Helical" evidence="2">
    <location>
        <begin position="25"/>
        <end position="42"/>
    </location>
</feature>
<protein>
    <submittedName>
        <fullName evidence="3">DUF3180 family protein</fullName>
    </submittedName>
</protein>
<dbReference type="EMBL" id="WVUH01000194">
    <property type="protein sequence ID" value="MBO4208410.1"/>
    <property type="molecule type" value="Genomic_DNA"/>
</dbReference>
<keyword evidence="2" id="KW-1133">Transmembrane helix</keyword>
<feature type="transmembrane region" description="Helical" evidence="2">
    <location>
        <begin position="95"/>
        <end position="122"/>
    </location>
</feature>
<evidence type="ECO:0000313" key="4">
    <source>
        <dbReference type="Proteomes" id="UP000823521"/>
    </source>
</evidence>
<evidence type="ECO:0000256" key="2">
    <source>
        <dbReference type="SAM" id="Phobius"/>
    </source>
</evidence>
<evidence type="ECO:0000313" key="3">
    <source>
        <dbReference type="EMBL" id="MBO4208410.1"/>
    </source>
</evidence>
<dbReference type="InterPro" id="IPR021517">
    <property type="entry name" value="DUF3180"/>
</dbReference>
<evidence type="ECO:0000256" key="1">
    <source>
        <dbReference type="SAM" id="MobiDB-lite"/>
    </source>
</evidence>
<name>A0ABS3VV88_MICEH</name>
<organism evidence="3 4">
    <name type="scientific">Micromonospora echinofusca</name>
    <dbReference type="NCBI Taxonomy" id="47858"/>
    <lineage>
        <taxon>Bacteria</taxon>
        <taxon>Bacillati</taxon>
        <taxon>Actinomycetota</taxon>
        <taxon>Actinomycetes</taxon>
        <taxon>Micromonosporales</taxon>
        <taxon>Micromonosporaceae</taxon>
        <taxon>Micromonospora</taxon>
    </lineage>
</organism>
<proteinExistence type="predicted"/>
<keyword evidence="2" id="KW-0472">Membrane</keyword>
<dbReference type="RefSeq" id="WP_208815399.1">
    <property type="nucleotide sequence ID" value="NZ_WVUH01000194.1"/>
</dbReference>
<accession>A0ABS3VV88</accession>
<comment type="caution">
    <text evidence="3">The sequence shown here is derived from an EMBL/GenBank/DDBJ whole genome shotgun (WGS) entry which is preliminary data.</text>
</comment>
<feature type="region of interest" description="Disordered" evidence="1">
    <location>
        <begin position="1"/>
        <end position="22"/>
    </location>
</feature>
<dbReference type="Pfam" id="PF11377">
    <property type="entry name" value="DUF3180"/>
    <property type="match status" value="1"/>
</dbReference>
<feature type="transmembrane region" description="Helical" evidence="2">
    <location>
        <begin position="54"/>
        <end position="74"/>
    </location>
</feature>
<reference evidence="3 4" key="1">
    <citation type="submission" date="2019-12" db="EMBL/GenBank/DDBJ databases">
        <title>Whole genome sequencing of endophytic Actinobacterium Micromonospora sp. MPMI6T.</title>
        <authorList>
            <person name="Evv R."/>
            <person name="Podile A.R."/>
        </authorList>
    </citation>
    <scope>NUCLEOTIDE SEQUENCE [LARGE SCALE GENOMIC DNA]</scope>
    <source>
        <strain evidence="3 4">MPMI6</strain>
    </source>
</reference>
<dbReference type="Proteomes" id="UP000823521">
    <property type="component" value="Unassembled WGS sequence"/>
</dbReference>
<keyword evidence="4" id="KW-1185">Reference proteome</keyword>